<proteinExistence type="predicted"/>
<feature type="transmembrane region" description="Helical" evidence="1">
    <location>
        <begin position="155"/>
        <end position="173"/>
    </location>
</feature>
<dbReference type="EMBL" id="VVZA01000011">
    <property type="protein sequence ID" value="KAA5404103.1"/>
    <property type="molecule type" value="Genomic_DNA"/>
</dbReference>
<dbReference type="Proteomes" id="UP000441162">
    <property type="component" value="Unassembled WGS sequence"/>
</dbReference>
<name>A0A4Q5HPG1_9BACT</name>
<feature type="transmembrane region" description="Helical" evidence="1">
    <location>
        <begin position="113"/>
        <end position="135"/>
    </location>
</feature>
<comment type="caution">
    <text evidence="3">The sequence shown here is derived from an EMBL/GenBank/DDBJ whole genome shotgun (WGS) entry which is preliminary data.</text>
</comment>
<dbReference type="AlphaFoldDB" id="A0A4Q5HPG1"/>
<gene>
    <name evidence="3" type="ORF">F2Y51_13705</name>
    <name evidence="2" type="ORF">F2Y58_14640</name>
</gene>
<evidence type="ECO:0000313" key="3">
    <source>
        <dbReference type="EMBL" id="KAA5404103.1"/>
    </source>
</evidence>
<dbReference type="RefSeq" id="WP_130054161.1">
    <property type="nucleotide sequence ID" value="NZ_JBCJEN010000032.1"/>
</dbReference>
<organism evidence="3 4">
    <name type="scientific">Phocaeicola dorei</name>
    <dbReference type="NCBI Taxonomy" id="357276"/>
    <lineage>
        <taxon>Bacteria</taxon>
        <taxon>Pseudomonadati</taxon>
        <taxon>Bacteroidota</taxon>
        <taxon>Bacteroidia</taxon>
        <taxon>Bacteroidales</taxon>
        <taxon>Bacteroidaceae</taxon>
        <taxon>Phocaeicola</taxon>
    </lineage>
</organism>
<dbReference type="Proteomes" id="UP000481616">
    <property type="component" value="Unassembled WGS sequence"/>
</dbReference>
<keyword evidence="1" id="KW-1133">Transmembrane helix</keyword>
<evidence type="ECO:0000313" key="2">
    <source>
        <dbReference type="EMBL" id="KAA5396742.1"/>
    </source>
</evidence>
<accession>A0A4Q5HPG1</accession>
<evidence type="ECO:0000313" key="5">
    <source>
        <dbReference type="Proteomes" id="UP000481616"/>
    </source>
</evidence>
<evidence type="ECO:0000256" key="1">
    <source>
        <dbReference type="SAM" id="Phobius"/>
    </source>
</evidence>
<keyword evidence="1" id="KW-0472">Membrane</keyword>
<evidence type="ECO:0008006" key="6">
    <source>
        <dbReference type="Google" id="ProtNLM"/>
    </source>
</evidence>
<keyword evidence="1" id="KW-0812">Transmembrane</keyword>
<reference evidence="4 5" key="1">
    <citation type="journal article" date="2019" name="Nat. Med.">
        <title>A library of human gut bacterial isolates paired with longitudinal multiomics data enables mechanistic microbiome research.</title>
        <authorList>
            <person name="Poyet M."/>
            <person name="Groussin M."/>
            <person name="Gibbons S.M."/>
            <person name="Avila-Pacheco J."/>
            <person name="Jiang X."/>
            <person name="Kearney S.M."/>
            <person name="Perrotta A.R."/>
            <person name="Berdy B."/>
            <person name="Zhao S."/>
            <person name="Lieberman T.D."/>
            <person name="Swanson P.K."/>
            <person name="Smith M."/>
            <person name="Roesemann S."/>
            <person name="Alexander J.E."/>
            <person name="Rich S.A."/>
            <person name="Livny J."/>
            <person name="Vlamakis H."/>
            <person name="Clish C."/>
            <person name="Bullock K."/>
            <person name="Deik A."/>
            <person name="Scott J."/>
            <person name="Pierce K.A."/>
            <person name="Xavier R.J."/>
            <person name="Alm E.J."/>
        </authorList>
    </citation>
    <scope>NUCLEOTIDE SEQUENCE [LARGE SCALE GENOMIC DNA]</scope>
    <source>
        <strain evidence="2 5">BIOML-A1</strain>
        <strain evidence="3 4">BIOML-A4</strain>
    </source>
</reference>
<protein>
    <recommendedName>
        <fullName evidence="6">Transmembrane protein</fullName>
    </recommendedName>
</protein>
<sequence>MGKDRFDFSEIDAALPAAERMQEKDRLTDALENNYRAVGILGDRVEKLESRLSEVLPGLDEAISSLGGASKITISAESRRVLEQEGEAICRKMAEGINKESVRLLNHLSMRDCVVISATAFWCMIEVIIFLLAAFICTCMTNAEFIHSLMLWKVLGYSAGFLVVCVALTVFTYHKLKH</sequence>
<evidence type="ECO:0000313" key="4">
    <source>
        <dbReference type="Proteomes" id="UP000441162"/>
    </source>
</evidence>
<dbReference type="EMBL" id="VVYY01000012">
    <property type="protein sequence ID" value="KAA5396742.1"/>
    <property type="molecule type" value="Genomic_DNA"/>
</dbReference>